<feature type="domain" description="Alcohol dehydrogenase iron-type/glycerol dehydrogenase GldA" evidence="5">
    <location>
        <begin position="15"/>
        <end position="161"/>
    </location>
</feature>
<dbReference type="InterPro" id="IPR001670">
    <property type="entry name" value="ADH_Fe/GldA"/>
</dbReference>
<dbReference type="OrthoDB" id="339764at2759"/>
<dbReference type="Gene3D" id="1.20.1090.10">
    <property type="entry name" value="Dehydroquinate synthase-like - alpha domain"/>
    <property type="match status" value="1"/>
</dbReference>
<dbReference type="RefSeq" id="XP_040759930.1">
    <property type="nucleotide sequence ID" value="XM_040904996.1"/>
</dbReference>
<keyword evidence="7" id="KW-1185">Reference proteome</keyword>
<sequence>MPNPKGVTEKLFQSPSKYIQGPSAIQNAGKYLASFGKAPLLVSDELVFGIAGKELTDALTNAGFKVTRGIFGGEASKVEIGRLGTLAKENSVDFIVALGGGKTIDSAKAIADDLGLQVAVLPSTASTDAPCSALSVIYRPNGEFENYRFYSNNPSVVLVDTSVVVKAPARFLASGIGDALATNLEAKSARNSPNFGGGLPTEVSAAIGAKCEELLFKYGRQAVEANKAKAVTPAFEAVVEANTLLSGLGFESGGLAAAHAIHNGLTAIDNHKLHTMMHGEKGKSLAFGTVCQLILDGAPASELDRYLSLMTDVGLPTTLADLGIGQATDEELRRVAALACAPNETIWNMERVVTEEIVFHAIKGADAAGRDYKVRRGIA</sequence>
<dbReference type="STRING" id="1314785.A0A165C4H4"/>
<dbReference type="Proteomes" id="UP000076871">
    <property type="component" value="Unassembled WGS sequence"/>
</dbReference>
<dbReference type="GO" id="GO:0016614">
    <property type="term" value="F:oxidoreductase activity, acting on CH-OH group of donors"/>
    <property type="evidence" value="ECO:0007669"/>
    <property type="project" value="InterPro"/>
</dbReference>
<evidence type="ECO:0000313" key="6">
    <source>
        <dbReference type="EMBL" id="KZT02190.1"/>
    </source>
</evidence>
<dbReference type="PIRSF" id="PIRSF000112">
    <property type="entry name" value="Glycerol_dehydrogenase"/>
    <property type="match status" value="1"/>
</dbReference>
<evidence type="ECO:0000256" key="4">
    <source>
        <dbReference type="ARBA" id="ARBA00023027"/>
    </source>
</evidence>
<comment type="similarity">
    <text evidence="1">Belongs to the iron-containing alcohol dehydrogenase family.</text>
</comment>
<keyword evidence="3" id="KW-0560">Oxidoreductase</keyword>
<dbReference type="PANTHER" id="PTHR43616:SF5">
    <property type="entry name" value="GLYCEROL DEHYDROGENASE 1"/>
    <property type="match status" value="1"/>
</dbReference>
<dbReference type="Pfam" id="PF00465">
    <property type="entry name" value="Fe-ADH"/>
    <property type="match status" value="1"/>
</dbReference>
<dbReference type="EMBL" id="KV427655">
    <property type="protein sequence ID" value="KZT02190.1"/>
    <property type="molecule type" value="Genomic_DNA"/>
</dbReference>
<dbReference type="InterPro" id="IPR016205">
    <property type="entry name" value="Glycerol_DH"/>
</dbReference>
<dbReference type="InParanoid" id="A0A165C4H4"/>
<reference evidence="6 7" key="1">
    <citation type="journal article" date="2016" name="Mol. Biol. Evol.">
        <title>Comparative Genomics of Early-Diverging Mushroom-Forming Fungi Provides Insights into the Origins of Lignocellulose Decay Capabilities.</title>
        <authorList>
            <person name="Nagy L.G."/>
            <person name="Riley R."/>
            <person name="Tritt A."/>
            <person name="Adam C."/>
            <person name="Daum C."/>
            <person name="Floudas D."/>
            <person name="Sun H."/>
            <person name="Yadav J.S."/>
            <person name="Pangilinan J."/>
            <person name="Larsson K.H."/>
            <person name="Matsuura K."/>
            <person name="Barry K."/>
            <person name="Labutti K."/>
            <person name="Kuo R."/>
            <person name="Ohm R.A."/>
            <person name="Bhattacharya S.S."/>
            <person name="Shirouzu T."/>
            <person name="Yoshinaga Y."/>
            <person name="Martin F.M."/>
            <person name="Grigoriev I.V."/>
            <person name="Hibbett D.S."/>
        </authorList>
    </citation>
    <scope>NUCLEOTIDE SEQUENCE [LARGE SCALE GENOMIC DNA]</scope>
    <source>
        <strain evidence="6 7">93-53</strain>
    </source>
</reference>
<dbReference type="PROSITE" id="PS00060">
    <property type="entry name" value="ADH_IRON_2"/>
    <property type="match status" value="1"/>
</dbReference>
<name>A0A165C4H4_9APHY</name>
<organism evidence="6 7">
    <name type="scientific">Laetiporus sulphureus 93-53</name>
    <dbReference type="NCBI Taxonomy" id="1314785"/>
    <lineage>
        <taxon>Eukaryota</taxon>
        <taxon>Fungi</taxon>
        <taxon>Dikarya</taxon>
        <taxon>Basidiomycota</taxon>
        <taxon>Agaricomycotina</taxon>
        <taxon>Agaricomycetes</taxon>
        <taxon>Polyporales</taxon>
        <taxon>Laetiporus</taxon>
    </lineage>
</organism>
<keyword evidence="2" id="KW-0479">Metal-binding</keyword>
<evidence type="ECO:0000256" key="2">
    <source>
        <dbReference type="ARBA" id="ARBA00022723"/>
    </source>
</evidence>
<evidence type="ECO:0000259" key="5">
    <source>
        <dbReference type="Pfam" id="PF00465"/>
    </source>
</evidence>
<dbReference type="AlphaFoldDB" id="A0A165C4H4"/>
<dbReference type="InterPro" id="IPR018211">
    <property type="entry name" value="ADH_Fe_CS"/>
</dbReference>
<evidence type="ECO:0000256" key="1">
    <source>
        <dbReference type="ARBA" id="ARBA00007358"/>
    </source>
</evidence>
<proteinExistence type="inferred from homology"/>
<accession>A0A165C4H4</accession>
<dbReference type="FunCoup" id="A0A165C4H4">
    <property type="interactions" value="29"/>
</dbReference>
<protein>
    <submittedName>
        <fullName evidence="6">Glycerol dehydrogenase</fullName>
    </submittedName>
</protein>
<dbReference type="SUPFAM" id="SSF56796">
    <property type="entry name" value="Dehydroquinate synthase-like"/>
    <property type="match status" value="1"/>
</dbReference>
<evidence type="ECO:0000256" key="3">
    <source>
        <dbReference type="ARBA" id="ARBA00023002"/>
    </source>
</evidence>
<dbReference type="GO" id="GO:0046872">
    <property type="term" value="F:metal ion binding"/>
    <property type="evidence" value="ECO:0007669"/>
    <property type="project" value="UniProtKB-KW"/>
</dbReference>
<dbReference type="NCBIfam" id="NF006941">
    <property type="entry name" value="PRK09423.1"/>
    <property type="match status" value="1"/>
</dbReference>
<gene>
    <name evidence="6" type="ORF">LAESUDRAFT_662501</name>
</gene>
<dbReference type="GeneID" id="63822026"/>
<evidence type="ECO:0000313" key="7">
    <source>
        <dbReference type="Proteomes" id="UP000076871"/>
    </source>
</evidence>
<dbReference type="PANTHER" id="PTHR43616">
    <property type="entry name" value="GLYCEROL DEHYDROGENASE"/>
    <property type="match status" value="1"/>
</dbReference>
<dbReference type="CDD" id="cd08170">
    <property type="entry name" value="GlyDH"/>
    <property type="match status" value="1"/>
</dbReference>
<dbReference type="PROSITE" id="PS00913">
    <property type="entry name" value="ADH_IRON_1"/>
    <property type="match status" value="1"/>
</dbReference>
<dbReference type="Gene3D" id="3.40.50.1970">
    <property type="match status" value="1"/>
</dbReference>
<keyword evidence="4" id="KW-0520">NAD</keyword>